<dbReference type="InterPro" id="IPR001810">
    <property type="entry name" value="F-box_dom"/>
</dbReference>
<accession>A0AAV5W7B9</accession>
<organism evidence="3 4">
    <name type="scientific">Pristionchus fissidentatus</name>
    <dbReference type="NCBI Taxonomy" id="1538716"/>
    <lineage>
        <taxon>Eukaryota</taxon>
        <taxon>Metazoa</taxon>
        <taxon>Ecdysozoa</taxon>
        <taxon>Nematoda</taxon>
        <taxon>Chromadorea</taxon>
        <taxon>Rhabditida</taxon>
        <taxon>Rhabditina</taxon>
        <taxon>Diplogasteromorpha</taxon>
        <taxon>Diplogasteroidea</taxon>
        <taxon>Neodiplogasteridae</taxon>
        <taxon>Pristionchus</taxon>
    </lineage>
</organism>
<sequence length="120" mass="13614">IAGAMSQSDLNSPPTKRPKNDSCFQTSLMDLPDDILSIIFSNLDLNSRFKFRVNQRLNRIELMTKNKIMELELTESDDSWSIVVEELNGLESINITMEMVDLKEGLKRVAMNTSCISTNI</sequence>
<proteinExistence type="predicted"/>
<name>A0AAV5W7B9_9BILA</name>
<evidence type="ECO:0000259" key="2">
    <source>
        <dbReference type="Pfam" id="PF00646"/>
    </source>
</evidence>
<reference evidence="3" key="1">
    <citation type="submission" date="2023-10" db="EMBL/GenBank/DDBJ databases">
        <title>Genome assembly of Pristionchus species.</title>
        <authorList>
            <person name="Yoshida K."/>
            <person name="Sommer R.J."/>
        </authorList>
    </citation>
    <scope>NUCLEOTIDE SEQUENCE</scope>
    <source>
        <strain evidence="3">RS5133</strain>
    </source>
</reference>
<feature type="non-terminal residue" evidence="3">
    <location>
        <position position="120"/>
    </location>
</feature>
<protein>
    <recommendedName>
        <fullName evidence="2">F-box domain-containing protein</fullName>
    </recommendedName>
</protein>
<dbReference type="Pfam" id="PF00646">
    <property type="entry name" value="F-box"/>
    <property type="match status" value="1"/>
</dbReference>
<dbReference type="SUPFAM" id="SSF81383">
    <property type="entry name" value="F-box domain"/>
    <property type="match status" value="1"/>
</dbReference>
<evidence type="ECO:0000313" key="4">
    <source>
        <dbReference type="Proteomes" id="UP001432322"/>
    </source>
</evidence>
<feature type="compositionally biased region" description="Polar residues" evidence="1">
    <location>
        <begin position="1"/>
        <end position="14"/>
    </location>
</feature>
<dbReference type="EMBL" id="BTSY01000005">
    <property type="protein sequence ID" value="GMT27874.1"/>
    <property type="molecule type" value="Genomic_DNA"/>
</dbReference>
<feature type="non-terminal residue" evidence="3">
    <location>
        <position position="1"/>
    </location>
</feature>
<evidence type="ECO:0000313" key="3">
    <source>
        <dbReference type="EMBL" id="GMT27874.1"/>
    </source>
</evidence>
<feature type="domain" description="F-box" evidence="2">
    <location>
        <begin position="28"/>
        <end position="52"/>
    </location>
</feature>
<evidence type="ECO:0000256" key="1">
    <source>
        <dbReference type="SAM" id="MobiDB-lite"/>
    </source>
</evidence>
<feature type="region of interest" description="Disordered" evidence="1">
    <location>
        <begin position="1"/>
        <end position="23"/>
    </location>
</feature>
<dbReference type="Proteomes" id="UP001432322">
    <property type="component" value="Unassembled WGS sequence"/>
</dbReference>
<gene>
    <name evidence="3" type="ORF">PFISCL1PPCAC_19171</name>
</gene>
<keyword evidence="4" id="KW-1185">Reference proteome</keyword>
<dbReference type="AlphaFoldDB" id="A0AAV5W7B9"/>
<dbReference type="InterPro" id="IPR036047">
    <property type="entry name" value="F-box-like_dom_sf"/>
</dbReference>
<dbReference type="CDD" id="cd09917">
    <property type="entry name" value="F-box_SF"/>
    <property type="match status" value="1"/>
</dbReference>
<comment type="caution">
    <text evidence="3">The sequence shown here is derived from an EMBL/GenBank/DDBJ whole genome shotgun (WGS) entry which is preliminary data.</text>
</comment>